<dbReference type="InterPro" id="IPR054612">
    <property type="entry name" value="Phage_capsid-like_C"/>
</dbReference>
<dbReference type="AlphaFoldDB" id="A0AA43ZAB7"/>
<protein>
    <submittedName>
        <fullName evidence="4">Phage major capsid protein</fullName>
    </submittedName>
</protein>
<comment type="subcellular location">
    <subcellularLocation>
        <location evidence="1">Virion</location>
    </subcellularLocation>
</comment>
<dbReference type="Proteomes" id="UP000736384">
    <property type="component" value="Unassembled WGS sequence"/>
</dbReference>
<evidence type="ECO:0000313" key="4">
    <source>
        <dbReference type="EMBL" id="NHN78572.1"/>
    </source>
</evidence>
<accession>A0AA43ZAB7</accession>
<dbReference type="Pfam" id="PF05065">
    <property type="entry name" value="Phage_capsid"/>
    <property type="match status" value="1"/>
</dbReference>
<keyword evidence="2" id="KW-0175">Coiled coil</keyword>
<evidence type="ECO:0000259" key="3">
    <source>
        <dbReference type="Pfam" id="PF05065"/>
    </source>
</evidence>
<gene>
    <name evidence="4" type="ORF">HA520_15010</name>
</gene>
<dbReference type="InterPro" id="IPR024455">
    <property type="entry name" value="Phage_capsid"/>
</dbReference>
<evidence type="ECO:0000256" key="1">
    <source>
        <dbReference type="ARBA" id="ARBA00004328"/>
    </source>
</evidence>
<feature type="coiled-coil region" evidence="2">
    <location>
        <begin position="31"/>
        <end position="65"/>
    </location>
</feature>
<proteinExistence type="predicted"/>
<reference evidence="4" key="1">
    <citation type="submission" date="2020-03" db="EMBL/GenBank/DDBJ databases">
        <title>Genome assembly of Azotobacter chroococcum W5.</title>
        <authorList>
            <person name="Kannepalli A."/>
        </authorList>
    </citation>
    <scope>NUCLEOTIDE SEQUENCE</scope>
    <source>
        <strain evidence="4">W5</strain>
    </source>
</reference>
<dbReference type="NCBIfam" id="TIGR01554">
    <property type="entry name" value="major_cap_HK97"/>
    <property type="match status" value="1"/>
</dbReference>
<feature type="domain" description="Phage capsid-like C-terminal" evidence="3">
    <location>
        <begin position="132"/>
        <end position="406"/>
    </location>
</feature>
<sequence length="414" mass="45635">MPSIQQKREQRSALATETRALMDAHPGEQWGDEQQQKYDGLVAQIERLDAEISREQKVLDIEARQKHKVRDRARRDGVSDDEAEHLQNQDKAVFRAWLAGGVDNLSAEQREVVAQRREALRNTMSTTTGSEGGYLVPNEFSATLLESLKDYGGMRSVAEVIRTETGASMDFPTTDATSEEGEIVGENATVSNADASFGTLAHVVYKFSSKDIAVPFELLQDSAIDLEAHIRMRLTERLGRITNRMFTTGTGTGQPHGVVAGAASGKIGTTGQTTSVIWEDLIDLIHSVDPAYRRSASCSLMFHDNTLRELKKLKDSQGRPLWLPGIDVAEPATIAGQRYTVNQDMPVMAASAKSILFGDFSRYIIRDVMQVALFRMTDSAYTKKGQVGFLAFMRSGGRLMDVGGAVKYYQNSAT</sequence>
<name>A0AA43ZAB7_9GAMM</name>
<organism evidence="4 5">
    <name type="scientific">Azotobacter chroococcum</name>
    <dbReference type="NCBI Taxonomy" id="353"/>
    <lineage>
        <taxon>Bacteria</taxon>
        <taxon>Pseudomonadati</taxon>
        <taxon>Pseudomonadota</taxon>
        <taxon>Gammaproteobacteria</taxon>
        <taxon>Pseudomonadales</taxon>
        <taxon>Pseudomonadaceae</taxon>
        <taxon>Azotobacter</taxon>
    </lineage>
</organism>
<dbReference type="SUPFAM" id="SSF56563">
    <property type="entry name" value="Major capsid protein gp5"/>
    <property type="match status" value="1"/>
</dbReference>
<dbReference type="EMBL" id="JAAPAP010000011">
    <property type="protein sequence ID" value="NHN78572.1"/>
    <property type="molecule type" value="Genomic_DNA"/>
</dbReference>
<evidence type="ECO:0000313" key="5">
    <source>
        <dbReference type="Proteomes" id="UP000736384"/>
    </source>
</evidence>
<dbReference type="RefSeq" id="WP_165893256.1">
    <property type="nucleotide sequence ID" value="NZ_JAAPAP010000011.1"/>
</dbReference>
<evidence type="ECO:0000256" key="2">
    <source>
        <dbReference type="SAM" id="Coils"/>
    </source>
</evidence>
<comment type="caution">
    <text evidence="4">The sequence shown here is derived from an EMBL/GenBank/DDBJ whole genome shotgun (WGS) entry which is preliminary data.</text>
</comment>